<protein>
    <submittedName>
        <fullName evidence="2">Uncharacterized protein</fullName>
    </submittedName>
</protein>
<gene>
    <name evidence="2" type="ORF">B456_009G430100</name>
</gene>
<evidence type="ECO:0000313" key="2">
    <source>
        <dbReference type="EMBL" id="KJB62684.1"/>
    </source>
</evidence>
<keyword evidence="3" id="KW-1185">Reference proteome</keyword>
<dbReference type="Gramene" id="KJB62684">
    <property type="protein sequence ID" value="KJB62684"/>
    <property type="gene ID" value="B456_009G430100"/>
</dbReference>
<name>A0A0D2U0Z4_GOSRA</name>
<organism evidence="2 3">
    <name type="scientific">Gossypium raimondii</name>
    <name type="common">Peruvian cotton</name>
    <name type="synonym">Gossypium klotzschianum subsp. raimondii</name>
    <dbReference type="NCBI Taxonomy" id="29730"/>
    <lineage>
        <taxon>Eukaryota</taxon>
        <taxon>Viridiplantae</taxon>
        <taxon>Streptophyta</taxon>
        <taxon>Embryophyta</taxon>
        <taxon>Tracheophyta</taxon>
        <taxon>Spermatophyta</taxon>
        <taxon>Magnoliopsida</taxon>
        <taxon>eudicotyledons</taxon>
        <taxon>Gunneridae</taxon>
        <taxon>Pentapetalae</taxon>
        <taxon>rosids</taxon>
        <taxon>malvids</taxon>
        <taxon>Malvales</taxon>
        <taxon>Malvaceae</taxon>
        <taxon>Malvoideae</taxon>
        <taxon>Gossypium</taxon>
    </lineage>
</organism>
<reference evidence="2 3" key="1">
    <citation type="journal article" date="2012" name="Nature">
        <title>Repeated polyploidization of Gossypium genomes and the evolution of spinnable cotton fibres.</title>
        <authorList>
            <person name="Paterson A.H."/>
            <person name="Wendel J.F."/>
            <person name="Gundlach H."/>
            <person name="Guo H."/>
            <person name="Jenkins J."/>
            <person name="Jin D."/>
            <person name="Llewellyn D."/>
            <person name="Showmaker K.C."/>
            <person name="Shu S."/>
            <person name="Udall J."/>
            <person name="Yoo M.J."/>
            <person name="Byers R."/>
            <person name="Chen W."/>
            <person name="Doron-Faigenboim A."/>
            <person name="Duke M.V."/>
            <person name="Gong L."/>
            <person name="Grimwood J."/>
            <person name="Grover C."/>
            <person name="Grupp K."/>
            <person name="Hu G."/>
            <person name="Lee T.H."/>
            <person name="Li J."/>
            <person name="Lin L."/>
            <person name="Liu T."/>
            <person name="Marler B.S."/>
            <person name="Page J.T."/>
            <person name="Roberts A.W."/>
            <person name="Romanel E."/>
            <person name="Sanders W.S."/>
            <person name="Szadkowski E."/>
            <person name="Tan X."/>
            <person name="Tang H."/>
            <person name="Xu C."/>
            <person name="Wang J."/>
            <person name="Wang Z."/>
            <person name="Zhang D."/>
            <person name="Zhang L."/>
            <person name="Ashrafi H."/>
            <person name="Bedon F."/>
            <person name="Bowers J.E."/>
            <person name="Brubaker C.L."/>
            <person name="Chee P.W."/>
            <person name="Das S."/>
            <person name="Gingle A.R."/>
            <person name="Haigler C.H."/>
            <person name="Harker D."/>
            <person name="Hoffmann L.V."/>
            <person name="Hovav R."/>
            <person name="Jones D.C."/>
            <person name="Lemke C."/>
            <person name="Mansoor S."/>
            <person name="ur Rahman M."/>
            <person name="Rainville L.N."/>
            <person name="Rambani A."/>
            <person name="Reddy U.K."/>
            <person name="Rong J.K."/>
            <person name="Saranga Y."/>
            <person name="Scheffler B.E."/>
            <person name="Scheffler J.A."/>
            <person name="Stelly D.M."/>
            <person name="Triplett B.A."/>
            <person name="Van Deynze A."/>
            <person name="Vaslin M.F."/>
            <person name="Waghmare V.N."/>
            <person name="Walford S.A."/>
            <person name="Wright R.J."/>
            <person name="Zaki E.A."/>
            <person name="Zhang T."/>
            <person name="Dennis E.S."/>
            <person name="Mayer K.F."/>
            <person name="Peterson D.G."/>
            <person name="Rokhsar D.S."/>
            <person name="Wang X."/>
            <person name="Schmutz J."/>
        </authorList>
    </citation>
    <scope>NUCLEOTIDE SEQUENCE [LARGE SCALE GENOMIC DNA]</scope>
</reference>
<evidence type="ECO:0000313" key="3">
    <source>
        <dbReference type="Proteomes" id="UP000032304"/>
    </source>
</evidence>
<dbReference type="EMBL" id="CM001748">
    <property type="protein sequence ID" value="KJB62684.1"/>
    <property type="molecule type" value="Genomic_DNA"/>
</dbReference>
<accession>A0A0D2U0Z4</accession>
<proteinExistence type="predicted"/>
<dbReference type="Proteomes" id="UP000032304">
    <property type="component" value="Chromosome 9"/>
</dbReference>
<sequence>MGTVSLSWSKLWDQIVGSYRVDAKLQILCQKIQEHPELHPKYSWDGRMIRRLGKVVVGHNEQLNFVFQNHLSTRRGSNKTKSDPEGCIDKQGGISR</sequence>
<feature type="region of interest" description="Disordered" evidence="1">
    <location>
        <begin position="73"/>
        <end position="96"/>
    </location>
</feature>
<dbReference type="AlphaFoldDB" id="A0A0D2U0Z4"/>
<evidence type="ECO:0000256" key="1">
    <source>
        <dbReference type="SAM" id="MobiDB-lite"/>
    </source>
</evidence>